<dbReference type="PANTHER" id="PTHR44757:SF2">
    <property type="entry name" value="BIOFILM ARCHITECTURE MAINTENANCE PROTEIN MBAA"/>
    <property type="match status" value="1"/>
</dbReference>
<dbReference type="InterPro" id="IPR000700">
    <property type="entry name" value="PAS-assoc_C"/>
</dbReference>
<dbReference type="NCBIfam" id="TIGR00254">
    <property type="entry name" value="GGDEF"/>
    <property type="match status" value="1"/>
</dbReference>
<dbReference type="InterPro" id="IPR001633">
    <property type="entry name" value="EAL_dom"/>
</dbReference>
<dbReference type="PROSITE" id="PS50883">
    <property type="entry name" value="EAL"/>
    <property type="match status" value="1"/>
</dbReference>
<dbReference type="NCBIfam" id="TIGR00229">
    <property type="entry name" value="sensory_box"/>
    <property type="match status" value="2"/>
</dbReference>
<dbReference type="Pfam" id="PF00990">
    <property type="entry name" value="GGDEF"/>
    <property type="match status" value="1"/>
</dbReference>
<evidence type="ECO:0000259" key="2">
    <source>
        <dbReference type="PROSITE" id="PS50113"/>
    </source>
</evidence>
<dbReference type="InterPro" id="IPR052155">
    <property type="entry name" value="Biofilm_reg_signaling"/>
</dbReference>
<dbReference type="CDD" id="cd00130">
    <property type="entry name" value="PAS"/>
    <property type="match status" value="2"/>
</dbReference>
<dbReference type="Pfam" id="PF08448">
    <property type="entry name" value="PAS_4"/>
    <property type="match status" value="2"/>
</dbReference>
<evidence type="ECO:0000313" key="5">
    <source>
        <dbReference type="EMBL" id="MDA0179606.1"/>
    </source>
</evidence>
<feature type="domain" description="EAL" evidence="3">
    <location>
        <begin position="473"/>
        <end position="721"/>
    </location>
</feature>
<dbReference type="Pfam" id="PF00563">
    <property type="entry name" value="EAL"/>
    <property type="match status" value="1"/>
</dbReference>
<dbReference type="SUPFAM" id="SSF55785">
    <property type="entry name" value="PYP-like sensor domain (PAS domain)"/>
    <property type="match status" value="2"/>
</dbReference>
<dbReference type="RefSeq" id="WP_270023903.1">
    <property type="nucleotide sequence ID" value="NZ_JAPDDP010000006.1"/>
</dbReference>
<dbReference type="AlphaFoldDB" id="A0A9X3N8J2"/>
<dbReference type="SMART" id="SM00052">
    <property type="entry name" value="EAL"/>
    <property type="match status" value="1"/>
</dbReference>
<accession>A0A9X3N8J2</accession>
<dbReference type="SUPFAM" id="SSF141868">
    <property type="entry name" value="EAL domain-like"/>
    <property type="match status" value="1"/>
</dbReference>
<dbReference type="CDD" id="cd01949">
    <property type="entry name" value="GGDEF"/>
    <property type="match status" value="1"/>
</dbReference>
<evidence type="ECO:0000313" key="6">
    <source>
        <dbReference type="Proteomes" id="UP001147653"/>
    </source>
</evidence>
<dbReference type="InterPro" id="IPR035919">
    <property type="entry name" value="EAL_sf"/>
</dbReference>
<dbReference type="InterPro" id="IPR000160">
    <property type="entry name" value="GGDEF_dom"/>
</dbReference>
<dbReference type="Gene3D" id="3.30.450.20">
    <property type="entry name" value="PAS domain"/>
    <property type="match status" value="2"/>
</dbReference>
<dbReference type="PANTHER" id="PTHR44757">
    <property type="entry name" value="DIGUANYLATE CYCLASE DGCP"/>
    <property type="match status" value="1"/>
</dbReference>
<dbReference type="InterPro" id="IPR029787">
    <property type="entry name" value="Nucleotide_cyclase"/>
</dbReference>
<keyword evidence="6" id="KW-1185">Reference proteome</keyword>
<feature type="domain" description="PAS" evidence="1">
    <location>
        <begin position="43"/>
        <end position="85"/>
    </location>
</feature>
<reference evidence="5" key="1">
    <citation type="submission" date="2022-10" db="EMBL/GenBank/DDBJ databases">
        <title>The WGS of Solirubrobacter phytolaccae KCTC 29190.</title>
        <authorList>
            <person name="Jiang Z."/>
        </authorList>
    </citation>
    <scope>NUCLEOTIDE SEQUENCE</scope>
    <source>
        <strain evidence="5">KCTC 29190</strain>
    </source>
</reference>
<evidence type="ECO:0000259" key="1">
    <source>
        <dbReference type="PROSITE" id="PS50112"/>
    </source>
</evidence>
<protein>
    <submittedName>
        <fullName evidence="5">EAL domain-containing protein</fullName>
    </submittedName>
</protein>
<gene>
    <name evidence="5" type="ORF">OJ997_04805</name>
</gene>
<dbReference type="CDD" id="cd01948">
    <property type="entry name" value="EAL"/>
    <property type="match status" value="1"/>
</dbReference>
<dbReference type="PROSITE" id="PS50887">
    <property type="entry name" value="GGDEF"/>
    <property type="match status" value="1"/>
</dbReference>
<proteinExistence type="predicted"/>
<dbReference type="Gene3D" id="3.20.20.450">
    <property type="entry name" value="EAL domain"/>
    <property type="match status" value="1"/>
</dbReference>
<name>A0A9X3N8J2_9ACTN</name>
<feature type="domain" description="GGDEF" evidence="4">
    <location>
        <begin position="328"/>
        <end position="464"/>
    </location>
</feature>
<dbReference type="SMART" id="SM00091">
    <property type="entry name" value="PAS"/>
    <property type="match status" value="2"/>
</dbReference>
<dbReference type="Gene3D" id="3.30.70.270">
    <property type="match status" value="1"/>
</dbReference>
<evidence type="ECO:0000259" key="4">
    <source>
        <dbReference type="PROSITE" id="PS50887"/>
    </source>
</evidence>
<dbReference type="PROSITE" id="PS50112">
    <property type="entry name" value="PAS"/>
    <property type="match status" value="2"/>
</dbReference>
<dbReference type="InterPro" id="IPR035965">
    <property type="entry name" value="PAS-like_dom_sf"/>
</dbReference>
<dbReference type="InterPro" id="IPR000014">
    <property type="entry name" value="PAS"/>
</dbReference>
<dbReference type="PROSITE" id="PS50113">
    <property type="entry name" value="PAC"/>
    <property type="match status" value="2"/>
</dbReference>
<dbReference type="EMBL" id="JAPDDP010000006">
    <property type="protein sequence ID" value="MDA0179606.1"/>
    <property type="molecule type" value="Genomic_DNA"/>
</dbReference>
<feature type="domain" description="PAC" evidence="2">
    <location>
        <begin position="244"/>
        <end position="296"/>
    </location>
</feature>
<dbReference type="FunFam" id="3.30.70.270:FF:000001">
    <property type="entry name" value="Diguanylate cyclase domain protein"/>
    <property type="match status" value="1"/>
</dbReference>
<comment type="caution">
    <text evidence="5">The sequence shown here is derived from an EMBL/GenBank/DDBJ whole genome shotgun (WGS) entry which is preliminary data.</text>
</comment>
<dbReference type="Proteomes" id="UP001147653">
    <property type="component" value="Unassembled WGS sequence"/>
</dbReference>
<dbReference type="SMART" id="SM00086">
    <property type="entry name" value="PAC"/>
    <property type="match status" value="2"/>
</dbReference>
<organism evidence="5 6">
    <name type="scientific">Solirubrobacter phytolaccae</name>
    <dbReference type="NCBI Taxonomy" id="1404360"/>
    <lineage>
        <taxon>Bacteria</taxon>
        <taxon>Bacillati</taxon>
        <taxon>Actinomycetota</taxon>
        <taxon>Thermoleophilia</taxon>
        <taxon>Solirubrobacterales</taxon>
        <taxon>Solirubrobacteraceae</taxon>
        <taxon>Solirubrobacter</taxon>
    </lineage>
</organism>
<sequence length="721" mass="78783">MPRLVAPFGERQRRERPVERLVSRGVVVEAGPQHRAHQAQRAAERLGRVVVEGLDEGVIVTDGDLRPINWNPSALRILGISEERLQQHDFAAAGAGLGGRLESPLAAALRDGVTRHATYERIAPDGQPQWVTLNVRPTGDRVGERARLVCTFADVTARVVADRDLREQRDRAQRFLDVASTLVVVLDPDGIVQLINRQGCELLGFQEDELLGRDWFNAVVPSSERLDSRRAFHRVVSRVETPGETLETFVQTRDGESRKVSWRNAVLLDDDGRVTAVLRAGEDITARDRAEAQVAFLAYHDRLTGLPNRALLEEQLNRAASRARRGQTSLALLYFDLDNFKLVNDSLGHAAGDAVLLGTAQRVSELTRSGDVLARQGGDEFLLLLHCGEDEDPREAARSTGERIAEALEVPFELSDAVFHVGASIGVALMPEHAEDPETLLKFADAAMYQAKRSGRGTVAFYEPDGGDDARARLLVTSRLRRAISEGQLLLQYQPIFAVETGALVSAEALVRWQDPEQGLVPPGLFIPVAEDTGLIDAIGQWVVEELCAQAARWRDEGFVPGLGFNLSPRQLRRPDLVASIAAAIDAHGLPREQFTAELTESAVLSDEHRHTSLLEELREAGLKVAIDDFGAGHSSLGRLRALAVDTLKVDRSFLAGVPEDRSAGSIVAAMLSLANALGMNAVVEGVETEPQLEFLREHGCPLAQGFLLGRPVPADRLPRA</sequence>
<dbReference type="InterPro" id="IPR001610">
    <property type="entry name" value="PAC"/>
</dbReference>
<feature type="domain" description="PAC" evidence="2">
    <location>
        <begin position="115"/>
        <end position="167"/>
    </location>
</feature>
<dbReference type="InterPro" id="IPR013656">
    <property type="entry name" value="PAS_4"/>
</dbReference>
<evidence type="ECO:0000259" key="3">
    <source>
        <dbReference type="PROSITE" id="PS50883"/>
    </source>
</evidence>
<dbReference type="InterPro" id="IPR043128">
    <property type="entry name" value="Rev_trsase/Diguanyl_cyclase"/>
</dbReference>
<dbReference type="SMART" id="SM00267">
    <property type="entry name" value="GGDEF"/>
    <property type="match status" value="1"/>
</dbReference>
<feature type="domain" description="PAS" evidence="1">
    <location>
        <begin position="168"/>
        <end position="239"/>
    </location>
</feature>
<dbReference type="SUPFAM" id="SSF55073">
    <property type="entry name" value="Nucleotide cyclase"/>
    <property type="match status" value="1"/>
</dbReference>